<proteinExistence type="predicted"/>
<dbReference type="HOGENOM" id="CLU_1698875_0_0_1"/>
<dbReference type="PaxDb" id="55529-EKX41451"/>
<dbReference type="Proteomes" id="UP000011087">
    <property type="component" value="Unassembled WGS sequence"/>
</dbReference>
<reference evidence="1 3" key="1">
    <citation type="journal article" date="2012" name="Nature">
        <title>Algal genomes reveal evolutionary mosaicism and the fate of nucleomorphs.</title>
        <authorList>
            <consortium name="DOE Joint Genome Institute"/>
            <person name="Curtis B.A."/>
            <person name="Tanifuji G."/>
            <person name="Burki F."/>
            <person name="Gruber A."/>
            <person name="Irimia M."/>
            <person name="Maruyama S."/>
            <person name="Arias M.C."/>
            <person name="Ball S.G."/>
            <person name="Gile G.H."/>
            <person name="Hirakawa Y."/>
            <person name="Hopkins J.F."/>
            <person name="Kuo A."/>
            <person name="Rensing S.A."/>
            <person name="Schmutz J."/>
            <person name="Symeonidi A."/>
            <person name="Elias M."/>
            <person name="Eveleigh R.J."/>
            <person name="Herman E.K."/>
            <person name="Klute M.J."/>
            <person name="Nakayama T."/>
            <person name="Obornik M."/>
            <person name="Reyes-Prieto A."/>
            <person name="Armbrust E.V."/>
            <person name="Aves S.J."/>
            <person name="Beiko R.G."/>
            <person name="Coutinho P."/>
            <person name="Dacks J.B."/>
            <person name="Durnford D.G."/>
            <person name="Fast N.M."/>
            <person name="Green B.R."/>
            <person name="Grisdale C.J."/>
            <person name="Hempel F."/>
            <person name="Henrissat B."/>
            <person name="Hoppner M.P."/>
            <person name="Ishida K."/>
            <person name="Kim E."/>
            <person name="Koreny L."/>
            <person name="Kroth P.G."/>
            <person name="Liu Y."/>
            <person name="Malik S.B."/>
            <person name="Maier U.G."/>
            <person name="McRose D."/>
            <person name="Mock T."/>
            <person name="Neilson J.A."/>
            <person name="Onodera N.T."/>
            <person name="Poole A.M."/>
            <person name="Pritham E.J."/>
            <person name="Richards T.A."/>
            <person name="Rocap G."/>
            <person name="Roy S.W."/>
            <person name="Sarai C."/>
            <person name="Schaack S."/>
            <person name="Shirato S."/>
            <person name="Slamovits C.H."/>
            <person name="Spencer D.F."/>
            <person name="Suzuki S."/>
            <person name="Worden A.Z."/>
            <person name="Zauner S."/>
            <person name="Barry K."/>
            <person name="Bell C."/>
            <person name="Bharti A.K."/>
            <person name="Crow J.A."/>
            <person name="Grimwood J."/>
            <person name="Kramer R."/>
            <person name="Lindquist E."/>
            <person name="Lucas S."/>
            <person name="Salamov A."/>
            <person name="McFadden G.I."/>
            <person name="Lane C.E."/>
            <person name="Keeling P.J."/>
            <person name="Gray M.W."/>
            <person name="Grigoriev I.V."/>
            <person name="Archibald J.M."/>
        </authorList>
    </citation>
    <scope>NUCLEOTIDE SEQUENCE</scope>
    <source>
        <strain evidence="1 3">CCMP2712</strain>
    </source>
</reference>
<accession>L1IYY3</accession>
<dbReference type="GeneID" id="17298102"/>
<dbReference type="KEGG" id="gtt:GUITHDRAFT_112424"/>
<organism evidence="1">
    <name type="scientific">Guillardia theta (strain CCMP2712)</name>
    <name type="common">Cryptophyte</name>
    <dbReference type="NCBI Taxonomy" id="905079"/>
    <lineage>
        <taxon>Eukaryota</taxon>
        <taxon>Cryptophyceae</taxon>
        <taxon>Pyrenomonadales</taxon>
        <taxon>Geminigeraceae</taxon>
        <taxon>Guillardia</taxon>
    </lineage>
</organism>
<gene>
    <name evidence="1" type="ORF">GUITHDRAFT_112424</name>
</gene>
<dbReference type="OrthoDB" id="10666649at2759"/>
<dbReference type="AlphaFoldDB" id="L1IYY3"/>
<sequence>MYGKGQRLDFVMKQQYAPDSKIQFYLPIELGIRLPPAGVTENQTDLTVSTNAAAGPVPPTPISYSPSVGVFWLKPALSFDGGQAGEVSGLRIAFGFTMDVEEGSVMEVQLPNFTIAMEVNMVVTGSDGSKLNATAMSGGGGVTLKLRGFVFPRRE</sequence>
<dbReference type="EMBL" id="JH993023">
    <property type="protein sequence ID" value="EKX41451.1"/>
    <property type="molecule type" value="Genomic_DNA"/>
</dbReference>
<name>L1IYY3_GUITC</name>
<keyword evidence="3" id="KW-1185">Reference proteome</keyword>
<reference evidence="2" key="3">
    <citation type="submission" date="2015-06" db="UniProtKB">
        <authorList>
            <consortium name="EnsemblProtists"/>
        </authorList>
    </citation>
    <scope>IDENTIFICATION</scope>
</reference>
<reference evidence="3" key="2">
    <citation type="submission" date="2012-11" db="EMBL/GenBank/DDBJ databases">
        <authorList>
            <person name="Kuo A."/>
            <person name="Curtis B.A."/>
            <person name="Tanifuji G."/>
            <person name="Burki F."/>
            <person name="Gruber A."/>
            <person name="Irimia M."/>
            <person name="Maruyama S."/>
            <person name="Arias M.C."/>
            <person name="Ball S.G."/>
            <person name="Gile G.H."/>
            <person name="Hirakawa Y."/>
            <person name="Hopkins J.F."/>
            <person name="Rensing S.A."/>
            <person name="Schmutz J."/>
            <person name="Symeonidi A."/>
            <person name="Elias M."/>
            <person name="Eveleigh R.J."/>
            <person name="Herman E.K."/>
            <person name="Klute M.J."/>
            <person name="Nakayama T."/>
            <person name="Obornik M."/>
            <person name="Reyes-Prieto A."/>
            <person name="Armbrust E.V."/>
            <person name="Aves S.J."/>
            <person name="Beiko R.G."/>
            <person name="Coutinho P."/>
            <person name="Dacks J.B."/>
            <person name="Durnford D.G."/>
            <person name="Fast N.M."/>
            <person name="Green B.R."/>
            <person name="Grisdale C."/>
            <person name="Hempe F."/>
            <person name="Henrissat B."/>
            <person name="Hoppner M.P."/>
            <person name="Ishida K.-I."/>
            <person name="Kim E."/>
            <person name="Koreny L."/>
            <person name="Kroth P.G."/>
            <person name="Liu Y."/>
            <person name="Malik S.-B."/>
            <person name="Maier U.G."/>
            <person name="McRose D."/>
            <person name="Mock T."/>
            <person name="Neilson J.A."/>
            <person name="Onodera N.T."/>
            <person name="Poole A.M."/>
            <person name="Pritham E.J."/>
            <person name="Richards T.A."/>
            <person name="Rocap G."/>
            <person name="Roy S.W."/>
            <person name="Sarai C."/>
            <person name="Schaack S."/>
            <person name="Shirato S."/>
            <person name="Slamovits C.H."/>
            <person name="Spencer D.F."/>
            <person name="Suzuki S."/>
            <person name="Worden A.Z."/>
            <person name="Zauner S."/>
            <person name="Barry K."/>
            <person name="Bell C."/>
            <person name="Bharti A.K."/>
            <person name="Crow J.A."/>
            <person name="Grimwood J."/>
            <person name="Kramer R."/>
            <person name="Lindquist E."/>
            <person name="Lucas S."/>
            <person name="Salamov A."/>
            <person name="McFadden G.I."/>
            <person name="Lane C.E."/>
            <person name="Keeling P.J."/>
            <person name="Gray M.W."/>
            <person name="Grigoriev I.V."/>
            <person name="Archibald J.M."/>
        </authorList>
    </citation>
    <scope>NUCLEOTIDE SEQUENCE</scope>
    <source>
        <strain evidence="3">CCMP2712</strain>
    </source>
</reference>
<evidence type="ECO:0000313" key="3">
    <source>
        <dbReference type="Proteomes" id="UP000011087"/>
    </source>
</evidence>
<dbReference type="RefSeq" id="XP_005828431.1">
    <property type="nucleotide sequence ID" value="XM_005828374.1"/>
</dbReference>
<evidence type="ECO:0000313" key="1">
    <source>
        <dbReference type="EMBL" id="EKX41451.1"/>
    </source>
</evidence>
<protein>
    <submittedName>
        <fullName evidence="1 2">Uncharacterized protein</fullName>
    </submittedName>
</protein>
<evidence type="ECO:0000313" key="2">
    <source>
        <dbReference type="EnsemblProtists" id="EKX41451"/>
    </source>
</evidence>
<dbReference type="EnsemblProtists" id="EKX41451">
    <property type="protein sequence ID" value="EKX41451"/>
    <property type="gene ID" value="GUITHDRAFT_112424"/>
</dbReference>